<evidence type="ECO:0000313" key="4">
    <source>
        <dbReference type="Proteomes" id="UP001497392"/>
    </source>
</evidence>
<dbReference type="InterPro" id="IPR012171">
    <property type="entry name" value="Fatty_acid_desaturase"/>
</dbReference>
<evidence type="ECO:0000313" key="3">
    <source>
        <dbReference type="EMBL" id="CAL5221605.1"/>
    </source>
</evidence>
<dbReference type="Proteomes" id="UP001497392">
    <property type="component" value="Unassembled WGS sequence"/>
</dbReference>
<feature type="transmembrane region" description="Helical" evidence="1">
    <location>
        <begin position="172"/>
        <end position="192"/>
    </location>
</feature>
<dbReference type="Pfam" id="PF00487">
    <property type="entry name" value="FA_desaturase"/>
    <property type="match status" value="1"/>
</dbReference>
<keyword evidence="1" id="KW-0472">Membrane</keyword>
<comment type="caution">
    <text evidence="3">The sequence shown here is derived from an EMBL/GenBank/DDBJ whole genome shotgun (WGS) entry which is preliminary data.</text>
</comment>
<organism evidence="3 4">
    <name type="scientific">Coccomyxa viridis</name>
    <dbReference type="NCBI Taxonomy" id="1274662"/>
    <lineage>
        <taxon>Eukaryota</taxon>
        <taxon>Viridiplantae</taxon>
        <taxon>Chlorophyta</taxon>
        <taxon>core chlorophytes</taxon>
        <taxon>Trebouxiophyceae</taxon>
        <taxon>Trebouxiophyceae incertae sedis</taxon>
        <taxon>Coccomyxaceae</taxon>
        <taxon>Coccomyxa</taxon>
    </lineage>
</organism>
<keyword evidence="4" id="KW-1185">Reference proteome</keyword>
<feature type="transmembrane region" description="Helical" evidence="1">
    <location>
        <begin position="246"/>
        <end position="269"/>
    </location>
</feature>
<name>A0ABP1FNQ2_9CHLO</name>
<sequence>MGKGGHAAPPEALNFADKRGRQPTSEIPFTIGTLRRAIPPHCFERSVLKSSAYLAVDLVAAALLYWGSTFIDSFPLAARFLLWPAYWFCQGAVCTGVWVVAHECGHQSFSKRQNVNDGVGLVLHTALLVPYYSWKHSHRRHHSNTGSAEKDEVFVPTVKPQADDGDFYRSFAPYRVLELFVCLFAGWPLYLITNMSGRKYPSWANHFDPYSPIYSRRERSEILISDCALGLAFSGLYSLAKTFGWLWLAKVYIAPYLIVNMWLVMITLLQHTHPSLPHYNNQEWEWLRGALSTVDRSYGLLDIVFHHIADTHVCHHLFSTMPHYHAQEASEAIKPILGKYYAKDTRNVWRALWEDWDACHYAAPDTPSSGVFWYHR</sequence>
<accession>A0ABP1FNQ2</accession>
<dbReference type="EMBL" id="CAXHTA020000005">
    <property type="protein sequence ID" value="CAL5221605.1"/>
    <property type="molecule type" value="Genomic_DNA"/>
</dbReference>
<reference evidence="3 4" key="1">
    <citation type="submission" date="2024-06" db="EMBL/GenBank/DDBJ databases">
        <authorList>
            <person name="Kraege A."/>
            <person name="Thomma B."/>
        </authorList>
    </citation>
    <scope>NUCLEOTIDE SEQUENCE [LARGE SCALE GENOMIC DNA]</scope>
</reference>
<gene>
    <name evidence="3" type="primary">g3825</name>
    <name evidence="3" type="ORF">VP750_LOCUS3264</name>
</gene>
<keyword evidence="1" id="KW-0812">Transmembrane</keyword>
<evidence type="ECO:0000256" key="1">
    <source>
        <dbReference type="SAM" id="Phobius"/>
    </source>
</evidence>
<evidence type="ECO:0000259" key="2">
    <source>
        <dbReference type="Pfam" id="PF00487"/>
    </source>
</evidence>
<dbReference type="PANTHER" id="PTHR32100">
    <property type="entry name" value="OMEGA-6 FATTY ACID DESATURASE, CHLOROPLASTIC"/>
    <property type="match status" value="1"/>
</dbReference>
<keyword evidence="1" id="KW-1133">Transmembrane helix</keyword>
<feature type="domain" description="Fatty acid desaturase" evidence="2">
    <location>
        <begin position="82"/>
        <end position="343"/>
    </location>
</feature>
<dbReference type="CDD" id="cd03507">
    <property type="entry name" value="Delta12-FADS-like"/>
    <property type="match status" value="1"/>
</dbReference>
<dbReference type="InterPro" id="IPR005804">
    <property type="entry name" value="FA_desaturase_dom"/>
</dbReference>
<feature type="transmembrane region" description="Helical" evidence="1">
    <location>
        <begin position="52"/>
        <end position="71"/>
    </location>
</feature>
<feature type="transmembrane region" description="Helical" evidence="1">
    <location>
        <begin position="83"/>
        <end position="102"/>
    </location>
</feature>
<protein>
    <submittedName>
        <fullName evidence="3">G3825 protein</fullName>
    </submittedName>
</protein>
<proteinExistence type="predicted"/>